<proteinExistence type="predicted"/>
<feature type="compositionally biased region" description="Polar residues" evidence="2">
    <location>
        <begin position="312"/>
        <end position="325"/>
    </location>
</feature>
<dbReference type="SUPFAM" id="SSF48452">
    <property type="entry name" value="TPR-like"/>
    <property type="match status" value="2"/>
</dbReference>
<dbReference type="InterPro" id="IPR011990">
    <property type="entry name" value="TPR-like_helical_dom_sf"/>
</dbReference>
<evidence type="ECO:0000313" key="3">
    <source>
        <dbReference type="RefSeq" id="XP_045371852.1"/>
    </source>
</evidence>
<dbReference type="AlphaFoldDB" id="A0A9W3G3W4"/>
<dbReference type="RefSeq" id="XP_045371852.1">
    <property type="nucleotide sequence ID" value="XM_045515896.1"/>
</dbReference>
<dbReference type="InterPro" id="IPR019734">
    <property type="entry name" value="TPR_rpt"/>
</dbReference>
<gene>
    <name evidence="3" type="primary">TTC24</name>
</gene>
<dbReference type="PROSITE" id="PS50005">
    <property type="entry name" value="TPR"/>
    <property type="match status" value="1"/>
</dbReference>
<name>A0A9W3G3W4_CAMBA</name>
<evidence type="ECO:0000256" key="1">
    <source>
        <dbReference type="PROSITE-ProRule" id="PRU00339"/>
    </source>
</evidence>
<feature type="region of interest" description="Disordered" evidence="2">
    <location>
        <begin position="292"/>
        <end position="340"/>
    </location>
</feature>
<accession>A0A9W3G3W4</accession>
<dbReference type="Pfam" id="PF13424">
    <property type="entry name" value="TPR_12"/>
    <property type="match status" value="1"/>
</dbReference>
<protein>
    <submittedName>
        <fullName evidence="3">Tetratricopeptide repeat protein 24</fullName>
    </submittedName>
</protein>
<dbReference type="InterPro" id="IPR024812">
    <property type="entry name" value="TPR_24"/>
</dbReference>
<dbReference type="PANTHER" id="PTHR47050:SF2">
    <property type="entry name" value="TETRATRICOPEPTIDE REPEAT PROTEIN 24"/>
    <property type="match status" value="1"/>
</dbReference>
<keyword evidence="1" id="KW-0802">TPR repeat</keyword>
<reference evidence="3" key="1">
    <citation type="submission" date="2025-08" db="UniProtKB">
        <authorList>
            <consortium name="RefSeq"/>
        </authorList>
    </citation>
    <scope>IDENTIFICATION</scope>
    <source>
        <tissue evidence="3">Blood</tissue>
    </source>
</reference>
<feature type="repeat" description="TPR" evidence="1">
    <location>
        <begin position="130"/>
        <end position="163"/>
    </location>
</feature>
<dbReference type="CTD" id="164118"/>
<dbReference type="Gene3D" id="1.25.40.10">
    <property type="entry name" value="Tetratricopeptide repeat domain"/>
    <property type="match status" value="1"/>
</dbReference>
<organism evidence="3">
    <name type="scientific">Camelus bactrianus</name>
    <name type="common">Bactrian camel</name>
    <dbReference type="NCBI Taxonomy" id="9837"/>
    <lineage>
        <taxon>Eukaryota</taxon>
        <taxon>Metazoa</taxon>
        <taxon>Chordata</taxon>
        <taxon>Craniata</taxon>
        <taxon>Vertebrata</taxon>
        <taxon>Euteleostomi</taxon>
        <taxon>Mammalia</taxon>
        <taxon>Eutheria</taxon>
        <taxon>Laurasiatheria</taxon>
        <taxon>Artiodactyla</taxon>
        <taxon>Tylopoda</taxon>
        <taxon>Camelidae</taxon>
        <taxon>Camelus</taxon>
    </lineage>
</organism>
<sequence length="340" mass="37218">MHSTQQAFSKSCPANAEKETRDNPILRACAFNLEAAYVETGDPARGLELLLRAQPQKKAQGRCHGDQRFNVALAYQALGNLPQALAWYHKALGRLYNDLGLGYSQLQLFPLAAEAFLQALPLCRGPGEEATVLRNLGMAHNALGNYQKAQEFHQKAADLHGAVGQWWEQGQSFGSLAFALSQLGDHKAARDNYLHALQAVRDTGDMKGQWQACEGLRAAAARLGQHDQALKYYEEALAQCQAPVTVVNYSPSLASSQPRFAKHLPCTLHIQLVMNVSLSIPGPGPRAHLPLGEQGPLRMENPGILVPKGPQANRSPKQPGETPSRNHQRRHTKSGFCMIM</sequence>
<evidence type="ECO:0000256" key="2">
    <source>
        <dbReference type="SAM" id="MobiDB-lite"/>
    </source>
</evidence>
<dbReference type="Pfam" id="PF13176">
    <property type="entry name" value="TPR_7"/>
    <property type="match status" value="1"/>
</dbReference>
<dbReference type="PANTHER" id="PTHR47050">
    <property type="entry name" value="TETRATRICOPEPTIDE REPEAT PROTEIN 24"/>
    <property type="match status" value="1"/>
</dbReference>
<dbReference type="SMART" id="SM00028">
    <property type="entry name" value="TPR"/>
    <property type="match status" value="4"/>
</dbReference>